<dbReference type="SUPFAM" id="SSF50331">
    <property type="entry name" value="MOP-like"/>
    <property type="match status" value="1"/>
</dbReference>
<name>K6YTF9_9ALTE</name>
<keyword evidence="3" id="KW-0547">Nucleotide-binding</keyword>
<dbReference type="CDD" id="cd03259">
    <property type="entry name" value="ABC_Carb_Solutes_like"/>
    <property type="match status" value="1"/>
</dbReference>
<keyword evidence="5" id="KW-1278">Translocase</keyword>
<dbReference type="STRING" id="1121922.GCA_000428905_02941"/>
<evidence type="ECO:0000256" key="2">
    <source>
        <dbReference type="ARBA" id="ARBA00022475"/>
    </source>
</evidence>
<evidence type="ECO:0000313" key="9">
    <source>
        <dbReference type="Proteomes" id="UP000006251"/>
    </source>
</evidence>
<feature type="domain" description="ABC transporter" evidence="7">
    <location>
        <begin position="3"/>
        <end position="235"/>
    </location>
</feature>
<dbReference type="Pfam" id="PF00005">
    <property type="entry name" value="ABC_tran"/>
    <property type="match status" value="1"/>
</dbReference>
<organism evidence="8 9">
    <name type="scientific">Brumicola pallidula DSM 14239 = ACAM 615</name>
    <dbReference type="NCBI Taxonomy" id="1121922"/>
    <lineage>
        <taxon>Bacteria</taxon>
        <taxon>Pseudomonadati</taxon>
        <taxon>Pseudomonadota</taxon>
        <taxon>Gammaproteobacteria</taxon>
        <taxon>Alteromonadales</taxon>
        <taxon>Alteromonadaceae</taxon>
        <taxon>Brumicola</taxon>
    </lineage>
</organism>
<dbReference type="InterPro" id="IPR047641">
    <property type="entry name" value="ABC_transpr_MalK/UgpC-like"/>
</dbReference>
<dbReference type="PANTHER" id="PTHR43875:SF15">
    <property type="entry name" value="TREHALOSE IMPORT ATP-BINDING PROTEIN SUGC"/>
    <property type="match status" value="1"/>
</dbReference>
<dbReference type="Proteomes" id="UP000006251">
    <property type="component" value="Unassembled WGS sequence"/>
</dbReference>
<evidence type="ECO:0000256" key="3">
    <source>
        <dbReference type="ARBA" id="ARBA00022741"/>
    </source>
</evidence>
<accession>K6YTF9</accession>
<dbReference type="InterPro" id="IPR012340">
    <property type="entry name" value="NA-bd_OB-fold"/>
</dbReference>
<reference evidence="9" key="1">
    <citation type="journal article" date="2014" name="Environ. Microbiol.">
        <title>Comparative genomics of the marine bacterial genus Glaciecola reveals the high degree of genomic diversity and genomic characteristic for cold adaptation.</title>
        <authorList>
            <person name="Qin Q.L."/>
            <person name="Xie B.B."/>
            <person name="Yu Y."/>
            <person name="Shu Y.L."/>
            <person name="Rong J.C."/>
            <person name="Zhang Y.J."/>
            <person name="Zhao D.L."/>
            <person name="Chen X.L."/>
            <person name="Zhang X.Y."/>
            <person name="Chen B."/>
            <person name="Zhou B.C."/>
            <person name="Zhang Y.Z."/>
        </authorList>
    </citation>
    <scope>NUCLEOTIDE SEQUENCE [LARGE SCALE GENOMIC DNA]</scope>
    <source>
        <strain evidence="9">ACAM 615</strain>
    </source>
</reference>
<dbReference type="PROSITE" id="PS50893">
    <property type="entry name" value="ABC_TRANSPORTER_2"/>
    <property type="match status" value="1"/>
</dbReference>
<sequence>MTIQLSNVSLRTDKGQVLSDINLTFESGSINILLGMRGIASGKTSLLRVIAGLEMSHTGSVLFDKVDITKLSVQMRNVAFVHQQFINYTHLTVRENIGSPLYVAKLSATDVKSKVDAIAKQLNIDGCLERFPSELSGGQLQRTALARALVKDARVILLDEPLLNLDYKLREALRYEIRDLLKKTGTIAVYATNDPNEALALGGKVFLLDEGKLIQEGEVSNVYREPVNIKAARILNDPEINLFKGLINENEVVFGSELYFPKSSRFSKLRKGQYTFGIKPSHLSLLPSHDDDFEFSMHVELAEISGAETFLHIANRHLNFLVHLPGVHAYKIDAPIKIYLPILKMFVFDETKHAIMFPINVSLPA</sequence>
<dbReference type="RefSeq" id="WP_006008625.1">
    <property type="nucleotide sequence ID" value="NZ_AUAV01000016.1"/>
</dbReference>
<evidence type="ECO:0000256" key="4">
    <source>
        <dbReference type="ARBA" id="ARBA00022840"/>
    </source>
</evidence>
<dbReference type="GO" id="GO:0015408">
    <property type="term" value="F:ABC-type ferric iron transporter activity"/>
    <property type="evidence" value="ECO:0007669"/>
    <property type="project" value="InterPro"/>
</dbReference>
<evidence type="ECO:0000259" key="7">
    <source>
        <dbReference type="PROSITE" id="PS50893"/>
    </source>
</evidence>
<keyword evidence="9" id="KW-1185">Reference proteome</keyword>
<gene>
    <name evidence="8" type="primary">potA</name>
    <name evidence="8" type="ORF">GPAL_0366</name>
</gene>
<keyword evidence="2" id="KW-1003">Cell membrane</keyword>
<dbReference type="InterPro" id="IPR003439">
    <property type="entry name" value="ABC_transporter-like_ATP-bd"/>
</dbReference>
<dbReference type="InterPro" id="IPR003593">
    <property type="entry name" value="AAA+_ATPase"/>
</dbReference>
<dbReference type="OrthoDB" id="9802264at2"/>
<dbReference type="GO" id="GO:0016887">
    <property type="term" value="F:ATP hydrolysis activity"/>
    <property type="evidence" value="ECO:0007669"/>
    <property type="project" value="InterPro"/>
</dbReference>
<dbReference type="SUPFAM" id="SSF52540">
    <property type="entry name" value="P-loop containing nucleoside triphosphate hydrolases"/>
    <property type="match status" value="1"/>
</dbReference>
<dbReference type="EMBL" id="BAEQ01000009">
    <property type="protein sequence ID" value="GAC27246.1"/>
    <property type="molecule type" value="Genomic_DNA"/>
</dbReference>
<dbReference type="SMART" id="SM00382">
    <property type="entry name" value="AAA"/>
    <property type="match status" value="1"/>
</dbReference>
<dbReference type="Gene3D" id="3.40.50.300">
    <property type="entry name" value="P-loop containing nucleotide triphosphate hydrolases"/>
    <property type="match status" value="1"/>
</dbReference>
<dbReference type="InterPro" id="IPR008995">
    <property type="entry name" value="Mo/tungstate-bd_C_term_dom"/>
</dbReference>
<comment type="caution">
    <text evidence="8">The sequence shown here is derived from an EMBL/GenBank/DDBJ whole genome shotgun (WGS) entry which is preliminary data.</text>
</comment>
<protein>
    <submittedName>
        <fullName evidence="8">Spermidine/putrescine import ATP-binding protein PotA</fullName>
    </submittedName>
</protein>
<dbReference type="GO" id="GO:0005524">
    <property type="term" value="F:ATP binding"/>
    <property type="evidence" value="ECO:0007669"/>
    <property type="project" value="UniProtKB-KW"/>
</dbReference>
<keyword evidence="4 8" id="KW-0067">ATP-binding</keyword>
<dbReference type="Gene3D" id="2.40.50.140">
    <property type="entry name" value="Nucleic acid-binding proteins"/>
    <property type="match status" value="1"/>
</dbReference>
<keyword evidence="6" id="KW-0472">Membrane</keyword>
<evidence type="ECO:0000256" key="5">
    <source>
        <dbReference type="ARBA" id="ARBA00022967"/>
    </source>
</evidence>
<dbReference type="Gene3D" id="2.40.50.100">
    <property type="match status" value="1"/>
</dbReference>
<dbReference type="AlphaFoldDB" id="K6YTF9"/>
<evidence type="ECO:0000313" key="8">
    <source>
        <dbReference type="EMBL" id="GAC27246.1"/>
    </source>
</evidence>
<dbReference type="InterPro" id="IPR015853">
    <property type="entry name" value="ABC_transpr_FbpC"/>
</dbReference>
<evidence type="ECO:0000256" key="6">
    <source>
        <dbReference type="ARBA" id="ARBA00023136"/>
    </source>
</evidence>
<proteinExistence type="predicted"/>
<dbReference type="GO" id="GO:0055052">
    <property type="term" value="C:ATP-binding cassette (ABC) transporter complex, substrate-binding subunit-containing"/>
    <property type="evidence" value="ECO:0007669"/>
    <property type="project" value="TreeGrafter"/>
</dbReference>
<evidence type="ECO:0000256" key="1">
    <source>
        <dbReference type="ARBA" id="ARBA00022448"/>
    </source>
</evidence>
<keyword evidence="1" id="KW-0813">Transport</keyword>
<dbReference type="PANTHER" id="PTHR43875">
    <property type="entry name" value="MALTODEXTRIN IMPORT ATP-BINDING PROTEIN MSMX"/>
    <property type="match status" value="1"/>
</dbReference>
<dbReference type="InterPro" id="IPR027417">
    <property type="entry name" value="P-loop_NTPase"/>
</dbReference>